<keyword evidence="11 19" id="KW-0460">Magnesium</keyword>
<dbReference type="OrthoDB" id="9794626at2"/>
<feature type="transmembrane region" description="Helical" evidence="19">
    <location>
        <begin position="202"/>
        <end position="222"/>
    </location>
</feature>
<keyword evidence="7 19" id="KW-1003">Cell membrane</keyword>
<evidence type="ECO:0000256" key="18">
    <source>
        <dbReference type="ARBA" id="ARBA00049504"/>
    </source>
</evidence>
<evidence type="ECO:0000256" key="7">
    <source>
        <dbReference type="ARBA" id="ARBA00022475"/>
    </source>
</evidence>
<dbReference type="EC" id="2.7.8.26" evidence="5 19"/>
<feature type="transmembrane region" description="Helical" evidence="19">
    <location>
        <begin position="115"/>
        <end position="135"/>
    </location>
</feature>
<evidence type="ECO:0000256" key="12">
    <source>
        <dbReference type="ARBA" id="ARBA00022989"/>
    </source>
</evidence>
<dbReference type="PANTHER" id="PTHR34148">
    <property type="entry name" value="ADENOSYLCOBINAMIDE-GDP RIBAZOLETRANSFERASE"/>
    <property type="match status" value="1"/>
</dbReference>
<evidence type="ECO:0000313" key="20">
    <source>
        <dbReference type="EMBL" id="RIX99069.1"/>
    </source>
</evidence>
<proteinExistence type="inferred from homology"/>
<dbReference type="Pfam" id="PF02654">
    <property type="entry name" value="CobS"/>
    <property type="match status" value="1"/>
</dbReference>
<evidence type="ECO:0000256" key="4">
    <source>
        <dbReference type="ARBA" id="ARBA00010561"/>
    </source>
</evidence>
<name>A0A3A1WGZ5_9HYPH</name>
<evidence type="ECO:0000256" key="15">
    <source>
        <dbReference type="ARBA" id="ARBA00032605"/>
    </source>
</evidence>
<feature type="transmembrane region" description="Helical" evidence="19">
    <location>
        <begin position="36"/>
        <end position="55"/>
    </location>
</feature>
<dbReference type="EMBL" id="QYRN01000008">
    <property type="protein sequence ID" value="RIX99069.1"/>
    <property type="molecule type" value="Genomic_DNA"/>
</dbReference>
<dbReference type="PANTHER" id="PTHR34148:SF1">
    <property type="entry name" value="ADENOSYLCOBINAMIDE-GDP RIBAZOLETRANSFERASE"/>
    <property type="match status" value="1"/>
</dbReference>
<dbReference type="RefSeq" id="WP_119540894.1">
    <property type="nucleotide sequence ID" value="NZ_QYRN01000008.1"/>
</dbReference>
<evidence type="ECO:0000256" key="13">
    <source>
        <dbReference type="ARBA" id="ARBA00023136"/>
    </source>
</evidence>
<protein>
    <recommendedName>
        <fullName evidence="6 19">Adenosylcobinamide-GDP ribazoletransferase</fullName>
        <ecNumber evidence="5 19">2.7.8.26</ecNumber>
    </recommendedName>
    <alternativeName>
        <fullName evidence="16 19">Cobalamin synthase</fullName>
    </alternativeName>
    <alternativeName>
        <fullName evidence="15 19">Cobalamin-5'-phosphate synthase</fullName>
    </alternativeName>
</protein>
<evidence type="ECO:0000256" key="1">
    <source>
        <dbReference type="ARBA" id="ARBA00001946"/>
    </source>
</evidence>
<dbReference type="UniPathway" id="UPA00148">
    <property type="reaction ID" value="UER00238"/>
</dbReference>
<evidence type="ECO:0000256" key="17">
    <source>
        <dbReference type="ARBA" id="ARBA00048623"/>
    </source>
</evidence>
<comment type="function">
    <text evidence="14 19">Joins adenosylcobinamide-GDP and alpha-ribazole to generate adenosylcobalamin (Ado-cobalamin). Also synthesizes adenosylcobalamin 5'-phosphate from adenosylcobinamide-GDP and alpha-ribazole 5'-phosphate.</text>
</comment>
<dbReference type="AlphaFoldDB" id="A0A3A1WGZ5"/>
<keyword evidence="12 19" id="KW-1133">Transmembrane helix</keyword>
<dbReference type="GO" id="GO:0005886">
    <property type="term" value="C:plasma membrane"/>
    <property type="evidence" value="ECO:0007669"/>
    <property type="project" value="UniProtKB-SubCell"/>
</dbReference>
<keyword evidence="21" id="KW-1185">Reference proteome</keyword>
<sequence length="258" mass="25533">MIRPVRSVLRASAFLTRLPAVGGAFAGTPVPLGRDAPAFPVAGLLVAALPALVLAGLGEAGLAPLAAATVAVLLLVALTGALHEDGLGDTADGLFGHADKARALAIMKDSRTGTYGALALAGALLLRVTLLADVAGSSAPAAALALAGAASASRGAMALFWAALPSADPGGLADRAGRPTAAEGGWAALLGFGLAVLLTQPLFGWGAALLPLALAALAWEALRRVVRRRLGGQTGDTLGACQQTVEIAWLLGLALLTP</sequence>
<keyword evidence="10 19" id="KW-0812">Transmembrane</keyword>
<comment type="similarity">
    <text evidence="4 19">Belongs to the CobS family.</text>
</comment>
<accession>A0A3A1WGZ5</accession>
<keyword evidence="9 19" id="KW-0808">Transferase</keyword>
<comment type="cofactor">
    <cofactor evidence="1 19">
        <name>Mg(2+)</name>
        <dbReference type="ChEBI" id="CHEBI:18420"/>
    </cofactor>
</comment>
<gene>
    <name evidence="19" type="primary">cobS</name>
    <name evidence="20" type="ORF">D3218_14915</name>
</gene>
<keyword evidence="8 19" id="KW-0169">Cobalamin biosynthesis</keyword>
<keyword evidence="13 19" id="KW-0472">Membrane</keyword>
<evidence type="ECO:0000256" key="9">
    <source>
        <dbReference type="ARBA" id="ARBA00022679"/>
    </source>
</evidence>
<evidence type="ECO:0000256" key="14">
    <source>
        <dbReference type="ARBA" id="ARBA00025228"/>
    </source>
</evidence>
<evidence type="ECO:0000256" key="19">
    <source>
        <dbReference type="HAMAP-Rule" id="MF_00719"/>
    </source>
</evidence>
<evidence type="ECO:0000256" key="5">
    <source>
        <dbReference type="ARBA" id="ARBA00013200"/>
    </source>
</evidence>
<dbReference type="HAMAP" id="MF_00719">
    <property type="entry name" value="CobS"/>
    <property type="match status" value="1"/>
</dbReference>
<evidence type="ECO:0000256" key="8">
    <source>
        <dbReference type="ARBA" id="ARBA00022573"/>
    </source>
</evidence>
<comment type="catalytic activity">
    <reaction evidence="17 19">
        <text>alpha-ribazole + adenosylcob(III)inamide-GDP = adenosylcob(III)alamin + GMP + H(+)</text>
        <dbReference type="Rhea" id="RHEA:16049"/>
        <dbReference type="ChEBI" id="CHEBI:10329"/>
        <dbReference type="ChEBI" id="CHEBI:15378"/>
        <dbReference type="ChEBI" id="CHEBI:18408"/>
        <dbReference type="ChEBI" id="CHEBI:58115"/>
        <dbReference type="ChEBI" id="CHEBI:60487"/>
        <dbReference type="EC" id="2.7.8.26"/>
    </reaction>
</comment>
<comment type="caution">
    <text evidence="20">The sequence shown here is derived from an EMBL/GenBank/DDBJ whole genome shotgun (WGS) entry which is preliminary data.</text>
</comment>
<evidence type="ECO:0000256" key="6">
    <source>
        <dbReference type="ARBA" id="ARBA00015850"/>
    </source>
</evidence>
<evidence type="ECO:0000256" key="11">
    <source>
        <dbReference type="ARBA" id="ARBA00022842"/>
    </source>
</evidence>
<dbReference type="GO" id="GO:0008818">
    <property type="term" value="F:cobalamin 5'-phosphate synthase activity"/>
    <property type="evidence" value="ECO:0007669"/>
    <property type="project" value="UniProtKB-UniRule"/>
</dbReference>
<evidence type="ECO:0000256" key="3">
    <source>
        <dbReference type="ARBA" id="ARBA00004663"/>
    </source>
</evidence>
<evidence type="ECO:0000256" key="2">
    <source>
        <dbReference type="ARBA" id="ARBA00004651"/>
    </source>
</evidence>
<dbReference type="Proteomes" id="UP000265750">
    <property type="component" value="Unassembled WGS sequence"/>
</dbReference>
<feature type="transmembrane region" description="Helical" evidence="19">
    <location>
        <begin position="142"/>
        <end position="164"/>
    </location>
</feature>
<evidence type="ECO:0000313" key="21">
    <source>
        <dbReference type="Proteomes" id="UP000265750"/>
    </source>
</evidence>
<dbReference type="GO" id="GO:0009236">
    <property type="term" value="P:cobalamin biosynthetic process"/>
    <property type="evidence" value="ECO:0007669"/>
    <property type="project" value="UniProtKB-UniRule"/>
</dbReference>
<evidence type="ECO:0000256" key="16">
    <source>
        <dbReference type="ARBA" id="ARBA00032853"/>
    </source>
</evidence>
<dbReference type="GO" id="GO:0051073">
    <property type="term" value="F:adenosylcobinamide-GDP ribazoletransferase activity"/>
    <property type="evidence" value="ECO:0007669"/>
    <property type="project" value="UniProtKB-UniRule"/>
</dbReference>
<comment type="pathway">
    <text evidence="3 19">Cofactor biosynthesis; adenosylcobalamin biosynthesis; adenosylcobalamin from cob(II)yrinate a,c-diamide: step 7/7.</text>
</comment>
<evidence type="ECO:0000256" key="10">
    <source>
        <dbReference type="ARBA" id="ARBA00022692"/>
    </source>
</evidence>
<organism evidence="20 21">
    <name type="scientific">Aureimonas flava</name>
    <dbReference type="NCBI Taxonomy" id="2320271"/>
    <lineage>
        <taxon>Bacteria</taxon>
        <taxon>Pseudomonadati</taxon>
        <taxon>Pseudomonadota</taxon>
        <taxon>Alphaproteobacteria</taxon>
        <taxon>Hyphomicrobiales</taxon>
        <taxon>Aurantimonadaceae</taxon>
        <taxon>Aureimonas</taxon>
    </lineage>
</organism>
<dbReference type="InterPro" id="IPR003805">
    <property type="entry name" value="CobS"/>
</dbReference>
<feature type="transmembrane region" description="Helical" evidence="19">
    <location>
        <begin position="62"/>
        <end position="82"/>
    </location>
</feature>
<comment type="catalytic activity">
    <reaction evidence="18 19">
        <text>alpha-ribazole 5'-phosphate + adenosylcob(III)inamide-GDP = adenosylcob(III)alamin 5'-phosphate + GMP + H(+)</text>
        <dbReference type="Rhea" id="RHEA:23560"/>
        <dbReference type="ChEBI" id="CHEBI:15378"/>
        <dbReference type="ChEBI" id="CHEBI:57918"/>
        <dbReference type="ChEBI" id="CHEBI:58115"/>
        <dbReference type="ChEBI" id="CHEBI:60487"/>
        <dbReference type="ChEBI" id="CHEBI:60493"/>
        <dbReference type="EC" id="2.7.8.26"/>
    </reaction>
</comment>
<comment type="subcellular location">
    <subcellularLocation>
        <location evidence="2 19">Cell membrane</location>
        <topology evidence="2 19">Multi-pass membrane protein</topology>
    </subcellularLocation>
</comment>
<reference evidence="21" key="1">
    <citation type="submission" date="2018-09" db="EMBL/GenBank/DDBJ databases">
        <authorList>
            <person name="Tuo L."/>
        </authorList>
    </citation>
    <scope>NUCLEOTIDE SEQUENCE [LARGE SCALE GENOMIC DNA]</scope>
    <source>
        <strain evidence="21">M2BS4Y-1</strain>
    </source>
</reference>